<organism evidence="1 2">
    <name type="scientific">Smallanthus sonchifolius</name>
    <dbReference type="NCBI Taxonomy" id="185202"/>
    <lineage>
        <taxon>Eukaryota</taxon>
        <taxon>Viridiplantae</taxon>
        <taxon>Streptophyta</taxon>
        <taxon>Embryophyta</taxon>
        <taxon>Tracheophyta</taxon>
        <taxon>Spermatophyta</taxon>
        <taxon>Magnoliopsida</taxon>
        <taxon>eudicotyledons</taxon>
        <taxon>Gunneridae</taxon>
        <taxon>Pentapetalae</taxon>
        <taxon>asterids</taxon>
        <taxon>campanulids</taxon>
        <taxon>Asterales</taxon>
        <taxon>Asteraceae</taxon>
        <taxon>Asteroideae</taxon>
        <taxon>Heliantheae alliance</taxon>
        <taxon>Millerieae</taxon>
        <taxon>Smallanthus</taxon>
    </lineage>
</organism>
<keyword evidence="2" id="KW-1185">Reference proteome</keyword>
<dbReference type="Proteomes" id="UP001056120">
    <property type="component" value="Linkage Group LG02"/>
</dbReference>
<reference evidence="2" key="1">
    <citation type="journal article" date="2022" name="Mol. Ecol. Resour.">
        <title>The genomes of chicory, endive, great burdock and yacon provide insights into Asteraceae palaeo-polyploidization history and plant inulin production.</title>
        <authorList>
            <person name="Fan W."/>
            <person name="Wang S."/>
            <person name="Wang H."/>
            <person name="Wang A."/>
            <person name="Jiang F."/>
            <person name="Liu H."/>
            <person name="Zhao H."/>
            <person name="Xu D."/>
            <person name="Zhang Y."/>
        </authorList>
    </citation>
    <scope>NUCLEOTIDE SEQUENCE [LARGE SCALE GENOMIC DNA]</scope>
    <source>
        <strain evidence="2">cv. Yunnan</strain>
    </source>
</reference>
<comment type="caution">
    <text evidence="1">The sequence shown here is derived from an EMBL/GenBank/DDBJ whole genome shotgun (WGS) entry which is preliminary data.</text>
</comment>
<evidence type="ECO:0000313" key="2">
    <source>
        <dbReference type="Proteomes" id="UP001056120"/>
    </source>
</evidence>
<reference evidence="1 2" key="2">
    <citation type="journal article" date="2022" name="Mol. Ecol. Resour.">
        <title>The genomes of chicory, endive, great burdock and yacon provide insights into Asteraceae paleo-polyploidization history and plant inulin production.</title>
        <authorList>
            <person name="Fan W."/>
            <person name="Wang S."/>
            <person name="Wang H."/>
            <person name="Wang A."/>
            <person name="Jiang F."/>
            <person name="Liu H."/>
            <person name="Zhao H."/>
            <person name="Xu D."/>
            <person name="Zhang Y."/>
        </authorList>
    </citation>
    <scope>NUCLEOTIDE SEQUENCE [LARGE SCALE GENOMIC DNA]</scope>
    <source>
        <strain evidence="2">cv. Yunnan</strain>
        <tissue evidence="1">Leaves</tissue>
    </source>
</reference>
<accession>A0ACB9K0K6</accession>
<gene>
    <name evidence="1" type="ORF">L1987_07459</name>
</gene>
<evidence type="ECO:0000313" key="1">
    <source>
        <dbReference type="EMBL" id="KAI3825809.1"/>
    </source>
</evidence>
<dbReference type="EMBL" id="CM042019">
    <property type="protein sequence ID" value="KAI3825809.1"/>
    <property type="molecule type" value="Genomic_DNA"/>
</dbReference>
<proteinExistence type="predicted"/>
<name>A0ACB9K0K6_9ASTR</name>
<protein>
    <submittedName>
        <fullName evidence="1">Uncharacterized protein</fullName>
    </submittedName>
</protein>
<sequence>MVKTDKRRKLTAIEDGMNGLEWGSDYIAMSPDNDSRRSSDEFIWLRIGRDDGKCKFKQQPNPNPQAFSSRSAATIDLWYLVVLESSIASATHSSIQQIVKFVDTKSTFVDEFVTCEQAILGDNNI</sequence>